<protein>
    <recommendedName>
        <fullName evidence="4">SPOR domain-containing protein</fullName>
    </recommendedName>
</protein>
<accession>A0ABP2I9J7</accession>
<proteinExistence type="predicted"/>
<evidence type="ECO:0000256" key="1">
    <source>
        <dbReference type="SAM" id="MobiDB-lite"/>
    </source>
</evidence>
<feature type="region of interest" description="Disordered" evidence="1">
    <location>
        <begin position="48"/>
        <end position="72"/>
    </location>
</feature>
<evidence type="ECO:0000313" key="2">
    <source>
        <dbReference type="EMBL" id="EFG80174.1"/>
    </source>
</evidence>
<reference evidence="2 3" key="1">
    <citation type="submission" date="2010-04" db="EMBL/GenBank/DDBJ databases">
        <authorList>
            <person name="Weinstock G."/>
            <person name="Sodergren E."/>
            <person name="Clifton S."/>
            <person name="Fulton L."/>
            <person name="Fulton B."/>
            <person name="Courtney L."/>
            <person name="Fronick C."/>
            <person name="Harrison M."/>
            <person name="Strong C."/>
            <person name="Farmer C."/>
            <person name="Delahaunty K."/>
            <person name="Markovic C."/>
            <person name="Hall O."/>
            <person name="Minx P."/>
            <person name="Tomlinson C."/>
            <person name="Mitreva M."/>
            <person name="Hou S."/>
            <person name="Wollam A."/>
            <person name="Pepin K.H."/>
            <person name="Johnson M."/>
            <person name="Bhonagiri V."/>
            <person name="Zhang X."/>
            <person name="Suruliraj S."/>
            <person name="Warren W."/>
            <person name="Chinwalla A."/>
            <person name="Mardis E.R."/>
            <person name="Wilson R.K."/>
        </authorList>
    </citation>
    <scope>NUCLEOTIDE SEQUENCE [LARGE SCALE GENOMIC DNA]</scope>
    <source>
        <strain evidence="2 3">DSM 20306</strain>
    </source>
</reference>
<gene>
    <name evidence="2" type="ORF">HMPREF0281_02264</name>
</gene>
<sequence>MLMATEESQWYFDPSTGTVSQGKQAGWENRMGPYDSEAEARAALEIAAARNKAADNEDEKEDDWGQTPSWEK</sequence>
<keyword evidence="3" id="KW-1185">Reference proteome</keyword>
<organism evidence="2 3">
    <name type="scientific">Corynebacterium ammoniagenes DSM 20306</name>
    <dbReference type="NCBI Taxonomy" id="649754"/>
    <lineage>
        <taxon>Bacteria</taxon>
        <taxon>Bacillati</taxon>
        <taxon>Actinomycetota</taxon>
        <taxon>Actinomycetes</taxon>
        <taxon>Mycobacteriales</taxon>
        <taxon>Corynebacteriaceae</taxon>
        <taxon>Corynebacterium</taxon>
    </lineage>
</organism>
<comment type="caution">
    <text evidence="2">The sequence shown here is derived from an EMBL/GenBank/DDBJ whole genome shotgun (WGS) entry which is preliminary data.</text>
</comment>
<dbReference type="Proteomes" id="UP000006015">
    <property type="component" value="Unassembled WGS sequence"/>
</dbReference>
<name>A0ABP2I9J7_CORAM</name>
<evidence type="ECO:0008006" key="4">
    <source>
        <dbReference type="Google" id="ProtNLM"/>
    </source>
</evidence>
<evidence type="ECO:0000313" key="3">
    <source>
        <dbReference type="Proteomes" id="UP000006015"/>
    </source>
</evidence>
<dbReference type="EMBL" id="ADNS01000031">
    <property type="protein sequence ID" value="EFG80174.1"/>
    <property type="molecule type" value="Genomic_DNA"/>
</dbReference>
<feature type="region of interest" description="Disordered" evidence="1">
    <location>
        <begin position="1"/>
        <end position="31"/>
    </location>
</feature>